<dbReference type="RefSeq" id="WP_097121777.1">
    <property type="nucleotide sequence ID" value="NZ_OCND01000004.1"/>
</dbReference>
<reference evidence="3 4" key="1">
    <citation type="submission" date="2017-09" db="EMBL/GenBank/DDBJ databases">
        <authorList>
            <person name="Ehlers B."/>
            <person name="Leendertz F.H."/>
        </authorList>
    </citation>
    <scope>NUCLEOTIDE SEQUENCE [LARGE SCALE GENOMIC DNA]</scope>
    <source>
        <strain evidence="3 4">CGMCC 1.10978</strain>
    </source>
</reference>
<dbReference type="SUPFAM" id="SSF101874">
    <property type="entry name" value="YceI-like"/>
    <property type="match status" value="1"/>
</dbReference>
<dbReference type="AlphaFoldDB" id="A0A286D797"/>
<keyword evidence="4" id="KW-1185">Reference proteome</keyword>
<dbReference type="PANTHER" id="PTHR34406">
    <property type="entry name" value="PROTEIN YCEI"/>
    <property type="match status" value="1"/>
</dbReference>
<feature type="chain" id="PRO_5012199835" evidence="1">
    <location>
        <begin position="22"/>
        <end position="197"/>
    </location>
</feature>
<feature type="signal peptide" evidence="1">
    <location>
        <begin position="1"/>
        <end position="21"/>
    </location>
</feature>
<organism evidence="3 4">
    <name type="scientific">Pseudoxanthomonas wuyuanensis</name>
    <dbReference type="NCBI Taxonomy" id="1073196"/>
    <lineage>
        <taxon>Bacteria</taxon>
        <taxon>Pseudomonadati</taxon>
        <taxon>Pseudomonadota</taxon>
        <taxon>Gammaproteobacteria</taxon>
        <taxon>Lysobacterales</taxon>
        <taxon>Lysobacteraceae</taxon>
        <taxon>Pseudoxanthomonas</taxon>
    </lineage>
</organism>
<evidence type="ECO:0000256" key="1">
    <source>
        <dbReference type="SAM" id="SignalP"/>
    </source>
</evidence>
<dbReference type="InterPro" id="IPR007372">
    <property type="entry name" value="Lipid/polyisoprenoid-bd_YceI"/>
</dbReference>
<dbReference type="PANTHER" id="PTHR34406:SF2">
    <property type="entry name" value="PERIPLASMIC PROTEIN"/>
    <property type="match status" value="1"/>
</dbReference>
<sequence length="197" mass="21894">MRLSRLPALLALALAATAVSAAETVYVLDPGHTFPSFEADHMGMSTWRGKFNRSRGEVRLDRERGTGQVEVAIDARSINFGLDALNEWAVGDQFLDTARYPEATYRGKLTDFRDGAPTRAEGELTLHGVTRPLTLTIDRFKCQPHPLHKRDWCGADAHATFDRSQFGLDAGRDYGFDMNITLRIQVEADIKTDEAAP</sequence>
<feature type="domain" description="Lipid/polyisoprenoid-binding YceI-like" evidence="2">
    <location>
        <begin position="25"/>
        <end position="189"/>
    </location>
</feature>
<evidence type="ECO:0000313" key="4">
    <source>
        <dbReference type="Proteomes" id="UP000219374"/>
    </source>
</evidence>
<dbReference type="Pfam" id="PF04264">
    <property type="entry name" value="YceI"/>
    <property type="match status" value="1"/>
</dbReference>
<protein>
    <submittedName>
        <fullName evidence="3">Polyisoprenoid-binding protein YceI</fullName>
    </submittedName>
</protein>
<keyword evidence="1" id="KW-0732">Signal</keyword>
<dbReference type="Proteomes" id="UP000219374">
    <property type="component" value="Unassembled WGS sequence"/>
</dbReference>
<evidence type="ECO:0000259" key="2">
    <source>
        <dbReference type="SMART" id="SM00867"/>
    </source>
</evidence>
<proteinExistence type="predicted"/>
<evidence type="ECO:0000313" key="3">
    <source>
        <dbReference type="EMBL" id="SOD54529.1"/>
    </source>
</evidence>
<dbReference type="InterPro" id="IPR036761">
    <property type="entry name" value="TTHA0802/YceI-like_sf"/>
</dbReference>
<dbReference type="SMART" id="SM00867">
    <property type="entry name" value="YceI"/>
    <property type="match status" value="1"/>
</dbReference>
<accession>A0A286D797</accession>
<dbReference type="OrthoDB" id="5966233at2"/>
<gene>
    <name evidence="3" type="ORF">SAMN06296416_104136</name>
</gene>
<dbReference type="EMBL" id="OCND01000004">
    <property type="protein sequence ID" value="SOD54529.1"/>
    <property type="molecule type" value="Genomic_DNA"/>
</dbReference>
<name>A0A286D797_9GAMM</name>
<dbReference type="Gene3D" id="2.40.128.110">
    <property type="entry name" value="Lipid/polyisoprenoid-binding, YceI-like"/>
    <property type="match status" value="1"/>
</dbReference>